<proteinExistence type="predicted"/>
<name>A0A0L8HA79_OCTBM</name>
<dbReference type="AlphaFoldDB" id="A0A0L8HA79"/>
<protein>
    <submittedName>
        <fullName evidence="1">Uncharacterized protein</fullName>
    </submittedName>
</protein>
<dbReference type="EMBL" id="KQ418718">
    <property type="protein sequence ID" value="KOF86178.1"/>
    <property type="molecule type" value="Genomic_DNA"/>
</dbReference>
<accession>A0A0L8HA79</accession>
<organism evidence="1">
    <name type="scientific">Octopus bimaculoides</name>
    <name type="common">California two-spotted octopus</name>
    <dbReference type="NCBI Taxonomy" id="37653"/>
    <lineage>
        <taxon>Eukaryota</taxon>
        <taxon>Metazoa</taxon>
        <taxon>Spiralia</taxon>
        <taxon>Lophotrochozoa</taxon>
        <taxon>Mollusca</taxon>
        <taxon>Cephalopoda</taxon>
        <taxon>Coleoidea</taxon>
        <taxon>Octopodiformes</taxon>
        <taxon>Octopoda</taxon>
        <taxon>Incirrata</taxon>
        <taxon>Octopodidae</taxon>
        <taxon>Octopus</taxon>
    </lineage>
</organism>
<evidence type="ECO:0000313" key="1">
    <source>
        <dbReference type="EMBL" id="KOF86178.1"/>
    </source>
</evidence>
<gene>
    <name evidence="1" type="ORF">OCBIM_22019116mg</name>
</gene>
<reference evidence="1" key="1">
    <citation type="submission" date="2015-07" db="EMBL/GenBank/DDBJ databases">
        <title>MeaNS - Measles Nucleotide Surveillance Program.</title>
        <authorList>
            <person name="Tran T."/>
            <person name="Druce J."/>
        </authorList>
    </citation>
    <scope>NUCLEOTIDE SEQUENCE</scope>
    <source>
        <strain evidence="1">UCB-OBI-ISO-001</strain>
        <tissue evidence="1">Gonad</tissue>
    </source>
</reference>
<sequence length="79" mass="8871">MSANIKPFRENLVLFSCNICSVQNSTLFCVPATEKNSTNQYIHSKPVSTTENKGDVTKYCTIFTLALQFYCSLRPTKAL</sequence>